<dbReference type="GO" id="GO:0005524">
    <property type="term" value="F:ATP binding"/>
    <property type="evidence" value="ECO:0007669"/>
    <property type="project" value="UniProtKB-UniRule"/>
</dbReference>
<dbReference type="InterPro" id="IPR006194">
    <property type="entry name" value="Gly-tRNA-synth_heterodimer"/>
</dbReference>
<keyword evidence="2 8" id="KW-0436">Ligase</keyword>
<evidence type="ECO:0000256" key="6">
    <source>
        <dbReference type="ARBA" id="ARBA00023146"/>
    </source>
</evidence>
<dbReference type="Pfam" id="PF02092">
    <property type="entry name" value="tRNA_synt_2f"/>
    <property type="match status" value="1"/>
</dbReference>
<evidence type="ECO:0000313" key="9">
    <source>
        <dbReference type="EMBL" id="SEP68254.1"/>
    </source>
</evidence>
<dbReference type="Proteomes" id="UP000198833">
    <property type="component" value="Unassembled WGS sequence"/>
</dbReference>
<dbReference type="EC" id="6.1.1.14" evidence="8"/>
<comment type="subcellular location">
    <subcellularLocation>
        <location evidence="8">Cytoplasm</location>
    </subcellularLocation>
</comment>
<dbReference type="HAMAP" id="MF_00255">
    <property type="entry name" value="Gly_tRNA_synth_beta"/>
    <property type="match status" value="1"/>
</dbReference>
<dbReference type="PANTHER" id="PTHR30075">
    <property type="entry name" value="GLYCYL-TRNA SYNTHETASE"/>
    <property type="match status" value="1"/>
</dbReference>
<evidence type="ECO:0000256" key="8">
    <source>
        <dbReference type="HAMAP-Rule" id="MF_00255"/>
    </source>
</evidence>
<dbReference type="AlphaFoldDB" id="A0A1H8ZV36"/>
<evidence type="ECO:0000256" key="2">
    <source>
        <dbReference type="ARBA" id="ARBA00022598"/>
    </source>
</evidence>
<keyword evidence="8" id="KW-0963">Cytoplasm</keyword>
<accession>A0A1H8ZV36</accession>
<dbReference type="GO" id="GO:0005829">
    <property type="term" value="C:cytosol"/>
    <property type="evidence" value="ECO:0007669"/>
    <property type="project" value="TreeGrafter"/>
</dbReference>
<evidence type="ECO:0000313" key="10">
    <source>
        <dbReference type="Proteomes" id="UP000198833"/>
    </source>
</evidence>
<dbReference type="GO" id="GO:0006426">
    <property type="term" value="P:glycyl-tRNA aminoacylation"/>
    <property type="evidence" value="ECO:0007669"/>
    <property type="project" value="UniProtKB-UniRule"/>
</dbReference>
<dbReference type="RefSeq" id="WP_092570139.1">
    <property type="nucleotide sequence ID" value="NZ_CALUDV010000020.1"/>
</dbReference>
<evidence type="ECO:0000256" key="4">
    <source>
        <dbReference type="ARBA" id="ARBA00022840"/>
    </source>
</evidence>
<evidence type="ECO:0000256" key="5">
    <source>
        <dbReference type="ARBA" id="ARBA00022917"/>
    </source>
</evidence>
<comment type="catalytic activity">
    <reaction evidence="7 8">
        <text>tRNA(Gly) + glycine + ATP = glycyl-tRNA(Gly) + AMP + diphosphate</text>
        <dbReference type="Rhea" id="RHEA:16013"/>
        <dbReference type="Rhea" id="RHEA-COMP:9664"/>
        <dbReference type="Rhea" id="RHEA-COMP:9683"/>
        <dbReference type="ChEBI" id="CHEBI:30616"/>
        <dbReference type="ChEBI" id="CHEBI:33019"/>
        <dbReference type="ChEBI" id="CHEBI:57305"/>
        <dbReference type="ChEBI" id="CHEBI:78442"/>
        <dbReference type="ChEBI" id="CHEBI:78522"/>
        <dbReference type="ChEBI" id="CHEBI:456215"/>
        <dbReference type="EC" id="6.1.1.14"/>
    </reaction>
</comment>
<keyword evidence="10" id="KW-1185">Reference proteome</keyword>
<dbReference type="SUPFAM" id="SSF109604">
    <property type="entry name" value="HD-domain/PDEase-like"/>
    <property type="match status" value="1"/>
</dbReference>
<keyword evidence="4 8" id="KW-0067">ATP-binding</keyword>
<dbReference type="PANTHER" id="PTHR30075:SF2">
    <property type="entry name" value="GLYCINE--TRNA LIGASE, CHLOROPLASTIC_MITOCHONDRIAL 2"/>
    <property type="match status" value="1"/>
</dbReference>
<dbReference type="EMBL" id="FOEN01000001">
    <property type="protein sequence ID" value="SEP68254.1"/>
    <property type="molecule type" value="Genomic_DNA"/>
</dbReference>
<keyword evidence="5 8" id="KW-0648">Protein biosynthesis</keyword>
<dbReference type="PRINTS" id="PR01045">
    <property type="entry name" value="TRNASYNTHGB"/>
</dbReference>
<sequence length="683" mass="78504">MANYLLEIGLEEIPARFLKDLSNQLAERMANFLNEEQLAYANIRQYATPRRLAILVEDVAAKQADRFEKAKGPSLKIAKDDQGNWSRAALGFLKGQGAEVEDIVIESVKGQEYIFVEKHIVGQMANEILAKVDQVLSAMTFPVSMRWNQIETAFIRPVHWLVSLLDEDIIPFEFLNIRAGRASRGHRFLAGDVIIDQADHYENLLEQHNVIADFNQRQAIIRQQIADIEQENQWVVPIDQGLLEEVTAIVEWPTAFAGQFDDKYLEIPAMILITAMRDHQRYFYVQDQASKDLLPYFISVRNGDSNYLDNVRQGNLKVLRARLEDALFFYQEDLKRPLHFYLEQLSQVKEHYKLGTYAEKQSRVGKILNLLDELIPNLDDQEFIVAQRASQIYKFDLMTYIVDEFSELQGHMGQVYAEHYGESQEVAQAIGSQYYPDHSGGALPESLAGALIALADKLDSLFQYFNVSLIPTGSNDPYALRRQAMGVVEIILDRQWDFDLVELFDKLAGDKAENSESLIQALKEFHQARFAQLMTKEDIDHDIIEAITAQPKLNLLEMTQTARHLQTFKNQAAQDYRQMVENISRIVNLGRDIDELKVIQKEALQSKSEFQLIEWLNMVKSTKTVVDFINLMAQASPMIATYFEENMVNHEDPVIRENRLQTMGHLSHYILSVFDPTRLISKF</sequence>
<organism evidence="9 10">
    <name type="scientific">Ignavigranum ruoffiae</name>
    <dbReference type="NCBI Taxonomy" id="89093"/>
    <lineage>
        <taxon>Bacteria</taxon>
        <taxon>Bacillati</taxon>
        <taxon>Bacillota</taxon>
        <taxon>Bacilli</taxon>
        <taxon>Lactobacillales</taxon>
        <taxon>Aerococcaceae</taxon>
        <taxon>Ignavigranum</taxon>
    </lineage>
</organism>
<protein>
    <recommendedName>
        <fullName evidence="8">Glycine--tRNA ligase beta subunit</fullName>
        <ecNumber evidence="8">6.1.1.14</ecNumber>
    </recommendedName>
    <alternativeName>
        <fullName evidence="8">Glycyl-tRNA synthetase beta subunit</fullName>
        <shortName evidence="8">GlyRS</shortName>
    </alternativeName>
</protein>
<evidence type="ECO:0000256" key="7">
    <source>
        <dbReference type="ARBA" id="ARBA00047937"/>
    </source>
</evidence>
<gene>
    <name evidence="8" type="primary">glyS</name>
    <name evidence="9" type="ORF">SAMN04488558_101346</name>
</gene>
<dbReference type="GO" id="GO:0004820">
    <property type="term" value="F:glycine-tRNA ligase activity"/>
    <property type="evidence" value="ECO:0007669"/>
    <property type="project" value="UniProtKB-UniRule"/>
</dbReference>
<dbReference type="PROSITE" id="PS50861">
    <property type="entry name" value="AA_TRNA_LIGASE_II_GLYAB"/>
    <property type="match status" value="1"/>
</dbReference>
<dbReference type="NCBIfam" id="TIGR00211">
    <property type="entry name" value="glyS"/>
    <property type="match status" value="1"/>
</dbReference>
<evidence type="ECO:0000256" key="1">
    <source>
        <dbReference type="ARBA" id="ARBA00008226"/>
    </source>
</evidence>
<name>A0A1H8ZV36_9LACT</name>
<dbReference type="InterPro" id="IPR015944">
    <property type="entry name" value="Gly-tRNA-synth_bsu"/>
</dbReference>
<reference evidence="9 10" key="1">
    <citation type="submission" date="2016-10" db="EMBL/GenBank/DDBJ databases">
        <authorList>
            <person name="de Groot N.N."/>
        </authorList>
    </citation>
    <scope>NUCLEOTIDE SEQUENCE [LARGE SCALE GENOMIC DNA]</scope>
    <source>
        <strain evidence="9 10">DSM 15695</strain>
    </source>
</reference>
<keyword evidence="6 8" id="KW-0030">Aminoacyl-tRNA synthetase</keyword>
<keyword evidence="3 8" id="KW-0547">Nucleotide-binding</keyword>
<evidence type="ECO:0000256" key="3">
    <source>
        <dbReference type="ARBA" id="ARBA00022741"/>
    </source>
</evidence>
<dbReference type="OrthoDB" id="9775440at2"/>
<dbReference type="STRING" id="89093.SAMN04488558_101346"/>
<comment type="similarity">
    <text evidence="1 8">Belongs to the class-II aminoacyl-tRNA synthetase family.</text>
</comment>
<proteinExistence type="inferred from homology"/>
<comment type="subunit">
    <text evidence="8">Tetramer of two alpha and two beta subunits.</text>
</comment>